<name>A0A3A9AQ98_9FIRM</name>
<organism evidence="9 10">
    <name type="scientific">Parablautia intestinalis</name>
    <dbReference type="NCBI Taxonomy" id="2320100"/>
    <lineage>
        <taxon>Bacteria</taxon>
        <taxon>Bacillati</taxon>
        <taxon>Bacillota</taxon>
        <taxon>Clostridia</taxon>
        <taxon>Lachnospirales</taxon>
        <taxon>Lachnospiraceae</taxon>
        <taxon>Parablautia</taxon>
    </lineage>
</organism>
<sequence>MNKLRLRVQILFTILTNGYVYGFLKGKIYQGPLKYTCVPGLNCYSCPGAAFSCPIGALQALLNREGFHVPFAVLGFFFLFGSLLGRFVCGWLCPFGLVQDLLHKIPLFRKLKRLPLHHILKFGKYAVLFFLVFIGSVFLFGGFAKIPAFCKYLCPSGTLFGALPLLTANPLLRSQTGGLFGWKLGILVLILFLSIIVYRPFCQYLCPLGAIYGLFNRFSLLQIHWDEDLCTSCAACENACPLSLTVQEISRSPECIRCGKCVKACPVSCLHFTAKSNGYSTKHQTCVPPGTNTV</sequence>
<dbReference type="InterPro" id="IPR051684">
    <property type="entry name" value="Electron_Trans/Redox"/>
</dbReference>
<keyword evidence="5" id="KW-0408">Iron</keyword>
<dbReference type="OrthoDB" id="9806398at2"/>
<keyword evidence="4" id="KW-0249">Electron transport</keyword>
<keyword evidence="7" id="KW-1133">Transmembrane helix</keyword>
<dbReference type="GO" id="GO:0005886">
    <property type="term" value="C:plasma membrane"/>
    <property type="evidence" value="ECO:0007669"/>
    <property type="project" value="TreeGrafter"/>
</dbReference>
<evidence type="ECO:0000313" key="9">
    <source>
        <dbReference type="EMBL" id="RKI93700.1"/>
    </source>
</evidence>
<dbReference type="PANTHER" id="PTHR30176">
    <property type="entry name" value="FERREDOXIN-TYPE PROTEIN NAPH"/>
    <property type="match status" value="1"/>
</dbReference>
<evidence type="ECO:0000256" key="3">
    <source>
        <dbReference type="ARBA" id="ARBA00022723"/>
    </source>
</evidence>
<evidence type="ECO:0000256" key="2">
    <source>
        <dbReference type="ARBA" id="ARBA00022485"/>
    </source>
</evidence>
<keyword evidence="10" id="KW-1185">Reference proteome</keyword>
<accession>A0A3A9AQ98</accession>
<evidence type="ECO:0000256" key="6">
    <source>
        <dbReference type="ARBA" id="ARBA00023014"/>
    </source>
</evidence>
<dbReference type="GO" id="GO:0046872">
    <property type="term" value="F:metal ion binding"/>
    <property type="evidence" value="ECO:0007669"/>
    <property type="project" value="UniProtKB-KW"/>
</dbReference>
<dbReference type="InterPro" id="IPR017900">
    <property type="entry name" value="4Fe4S_Fe_S_CS"/>
</dbReference>
<dbReference type="Proteomes" id="UP000280696">
    <property type="component" value="Unassembled WGS sequence"/>
</dbReference>
<dbReference type="Pfam" id="PF12801">
    <property type="entry name" value="Fer4_5"/>
    <property type="match status" value="4"/>
</dbReference>
<evidence type="ECO:0000256" key="4">
    <source>
        <dbReference type="ARBA" id="ARBA00022982"/>
    </source>
</evidence>
<evidence type="ECO:0000256" key="1">
    <source>
        <dbReference type="ARBA" id="ARBA00022448"/>
    </source>
</evidence>
<dbReference type="PROSITE" id="PS51379">
    <property type="entry name" value="4FE4S_FER_2"/>
    <property type="match status" value="2"/>
</dbReference>
<comment type="caution">
    <text evidence="9">The sequence shown here is derived from an EMBL/GenBank/DDBJ whole genome shotgun (WGS) entry which is preliminary data.</text>
</comment>
<dbReference type="AlphaFoldDB" id="A0A3A9AQ98"/>
<feature type="transmembrane region" description="Helical" evidence="7">
    <location>
        <begin position="180"/>
        <end position="198"/>
    </location>
</feature>
<feature type="domain" description="4Fe-4S ferredoxin-type" evidence="8">
    <location>
        <begin position="245"/>
        <end position="275"/>
    </location>
</feature>
<keyword evidence="6" id="KW-0411">Iron-sulfur</keyword>
<keyword evidence="2" id="KW-0004">4Fe-4S</keyword>
<keyword evidence="3" id="KW-0479">Metal-binding</keyword>
<dbReference type="InterPro" id="IPR017896">
    <property type="entry name" value="4Fe4S_Fe-S-bd"/>
</dbReference>
<keyword evidence="7" id="KW-0472">Membrane</keyword>
<evidence type="ECO:0000259" key="8">
    <source>
        <dbReference type="PROSITE" id="PS51379"/>
    </source>
</evidence>
<feature type="transmembrane region" description="Helical" evidence="7">
    <location>
        <begin position="71"/>
        <end position="98"/>
    </location>
</feature>
<feature type="transmembrane region" description="Helical" evidence="7">
    <location>
        <begin position="119"/>
        <end position="140"/>
    </location>
</feature>
<protein>
    <submittedName>
        <fullName evidence="9">4Fe-4S binding protein</fullName>
    </submittedName>
</protein>
<proteinExistence type="predicted"/>
<dbReference type="SUPFAM" id="SSF54862">
    <property type="entry name" value="4Fe-4S ferredoxins"/>
    <property type="match status" value="1"/>
</dbReference>
<dbReference type="EMBL" id="RAYQ01000002">
    <property type="protein sequence ID" value="RKI93700.1"/>
    <property type="molecule type" value="Genomic_DNA"/>
</dbReference>
<feature type="domain" description="4Fe-4S ferredoxin-type" evidence="8">
    <location>
        <begin position="221"/>
        <end position="241"/>
    </location>
</feature>
<dbReference type="RefSeq" id="WP_120466685.1">
    <property type="nucleotide sequence ID" value="NZ_RAYQ01000002.1"/>
</dbReference>
<dbReference type="GO" id="GO:0051539">
    <property type="term" value="F:4 iron, 4 sulfur cluster binding"/>
    <property type="evidence" value="ECO:0007669"/>
    <property type="project" value="UniProtKB-KW"/>
</dbReference>
<dbReference type="PANTHER" id="PTHR30176:SF3">
    <property type="entry name" value="FERREDOXIN-TYPE PROTEIN NAPH"/>
    <property type="match status" value="1"/>
</dbReference>
<evidence type="ECO:0000256" key="5">
    <source>
        <dbReference type="ARBA" id="ARBA00023004"/>
    </source>
</evidence>
<evidence type="ECO:0000313" key="10">
    <source>
        <dbReference type="Proteomes" id="UP000280696"/>
    </source>
</evidence>
<gene>
    <name evidence="9" type="ORF">D7V94_03200</name>
</gene>
<keyword evidence="1" id="KW-0813">Transport</keyword>
<dbReference type="Gene3D" id="3.30.70.20">
    <property type="match status" value="2"/>
</dbReference>
<reference evidence="9 10" key="1">
    <citation type="submission" date="2018-09" db="EMBL/GenBank/DDBJ databases">
        <title>Murine metabolic-syndrome-specific gut microbial biobank.</title>
        <authorList>
            <person name="Liu C."/>
        </authorList>
    </citation>
    <scope>NUCLEOTIDE SEQUENCE [LARGE SCALE GENOMIC DNA]</scope>
    <source>
        <strain evidence="9 10">0.1xD8-82</strain>
    </source>
</reference>
<keyword evidence="7" id="KW-0812">Transmembrane</keyword>
<dbReference type="PROSITE" id="PS00198">
    <property type="entry name" value="4FE4S_FER_1"/>
    <property type="match status" value="2"/>
</dbReference>
<evidence type="ECO:0000256" key="7">
    <source>
        <dbReference type="SAM" id="Phobius"/>
    </source>
</evidence>
<dbReference type="Pfam" id="PF12837">
    <property type="entry name" value="Fer4_6"/>
    <property type="match status" value="1"/>
</dbReference>